<keyword evidence="8" id="KW-1185">Reference proteome</keyword>
<dbReference type="Pfam" id="PF18006">
    <property type="entry name" value="SepRS_C"/>
    <property type="match status" value="1"/>
</dbReference>
<evidence type="ECO:0000313" key="8">
    <source>
        <dbReference type="Proteomes" id="UP000070520"/>
    </source>
</evidence>
<comment type="caution">
    <text evidence="7">The sequence shown here is derived from an EMBL/GenBank/DDBJ whole genome shotgun (WGS) entry which is preliminary data.</text>
</comment>
<dbReference type="InterPro" id="IPR045864">
    <property type="entry name" value="aa-tRNA-synth_II/BPL/LPL"/>
</dbReference>
<keyword evidence="2" id="KW-0547">Nucleotide-binding</keyword>
<gene>
    <name evidence="7" type="ORF">AKJ42_01185</name>
</gene>
<keyword evidence="1" id="KW-0436">Ligase</keyword>
<evidence type="ECO:0000256" key="2">
    <source>
        <dbReference type="ARBA" id="ARBA00022741"/>
    </source>
</evidence>
<dbReference type="PATRIC" id="fig|1698272.3.peg.767"/>
<dbReference type="InterPro" id="IPR006195">
    <property type="entry name" value="aa-tRNA-synth_II"/>
</dbReference>
<evidence type="ECO:0000256" key="5">
    <source>
        <dbReference type="ARBA" id="ARBA00023146"/>
    </source>
</evidence>
<dbReference type="InterPro" id="IPR041590">
    <property type="entry name" value="SepRS_C"/>
</dbReference>
<sequence>MAFDINRIKEEAEEDYEEAWLDSKELIESKGKLFSLEGKGSTHPFFDLLQEIRQILVKLGFREIVVPTLIEEDEIYKQYGPQAPVILDRIFFLANLERPDIGISDEKIDQIKDIIQGFDSPDELKTIFKKYKLGKINSDDLPEVLMTELGIEEYQATALLSLFEEFRELKPVPTSLTLRSHTTAGWFSVLQQIQQREDLPIQLFAVGPKYRREQKLDKTHLYESWTASLVIMTEEMSLEDGKRLTEKIMDKLEFKKVNCKIKRATSKYYAPKTEFEVYVKHPETGEMIEVGDAGFYSPVALARYDISNPVFNLGIGLERVLMIREGVEDIRELIYPYQYQEIEPTDEEIARMLEIKKEPKTKAGEKIAKKVKKTAESHKDEPSPCEFEAFEGEVNDAKVRVRVIETEEDKKLVGPAGFNEIYVYDGNIVGVPPEGWEEYKFLKKARDNGINTGITYMDAFAALAASRIEEAIQKGEKKVKVRVPIVKSLGDLNLKLGKSARRYITNNKKRIDIRGPVFTTVLAEVG</sequence>
<dbReference type="InterPro" id="IPR002319">
    <property type="entry name" value="Phenylalanyl-tRNA_Synthase"/>
</dbReference>
<dbReference type="GO" id="GO:0043039">
    <property type="term" value="P:tRNA aminoacylation"/>
    <property type="evidence" value="ECO:0007669"/>
    <property type="project" value="InterPro"/>
</dbReference>
<dbReference type="SUPFAM" id="SSF55681">
    <property type="entry name" value="Class II aaRS and biotin synthetases"/>
    <property type="match status" value="1"/>
</dbReference>
<feature type="domain" description="Aminoacyl-transfer RNA synthetases class-II family profile" evidence="6">
    <location>
        <begin position="48"/>
        <end position="336"/>
    </location>
</feature>
<dbReference type="Gene3D" id="3.30.930.10">
    <property type="entry name" value="Bira Bifunctional Protein, Domain 2"/>
    <property type="match status" value="1"/>
</dbReference>
<dbReference type="Proteomes" id="UP000070520">
    <property type="component" value="Unassembled WGS sequence"/>
</dbReference>
<dbReference type="Pfam" id="PF01409">
    <property type="entry name" value="tRNA-synt_2d"/>
    <property type="match status" value="1"/>
</dbReference>
<dbReference type="NCBIfam" id="TIGR00470">
    <property type="entry name" value="sepS"/>
    <property type="match status" value="1"/>
</dbReference>
<keyword evidence="3" id="KW-0067">ATP-binding</keyword>
<name>A0A133V1E1_9EURY</name>
<evidence type="ECO:0000256" key="3">
    <source>
        <dbReference type="ARBA" id="ARBA00022840"/>
    </source>
</evidence>
<proteinExistence type="predicted"/>
<dbReference type="GO" id="GO:0005524">
    <property type="term" value="F:ATP binding"/>
    <property type="evidence" value="ECO:0007669"/>
    <property type="project" value="UniProtKB-KW"/>
</dbReference>
<dbReference type="GO" id="GO:0004812">
    <property type="term" value="F:aminoacyl-tRNA ligase activity"/>
    <property type="evidence" value="ECO:0007669"/>
    <property type="project" value="UniProtKB-KW"/>
</dbReference>
<accession>A0A133V1E1</accession>
<dbReference type="Gene3D" id="6.20.250.20">
    <property type="match status" value="1"/>
</dbReference>
<keyword evidence="4" id="KW-0648">Protein biosynthesis</keyword>
<keyword evidence="5" id="KW-0030">Aminoacyl-tRNA synthetase</keyword>
<dbReference type="AlphaFoldDB" id="A0A133V1E1"/>
<dbReference type="EMBL" id="LHXW01000008">
    <property type="protein sequence ID" value="KXB00267.1"/>
    <property type="molecule type" value="Genomic_DNA"/>
</dbReference>
<evidence type="ECO:0000256" key="4">
    <source>
        <dbReference type="ARBA" id="ARBA00022917"/>
    </source>
</evidence>
<protein>
    <recommendedName>
        <fullName evidence="6">Aminoacyl-transfer RNA synthetases class-II family profile domain-containing protein</fullName>
    </recommendedName>
</protein>
<dbReference type="GO" id="GO:0000049">
    <property type="term" value="F:tRNA binding"/>
    <property type="evidence" value="ECO:0007669"/>
    <property type="project" value="InterPro"/>
</dbReference>
<evidence type="ECO:0000313" key="7">
    <source>
        <dbReference type="EMBL" id="KXB00267.1"/>
    </source>
</evidence>
<dbReference type="PROSITE" id="PS50862">
    <property type="entry name" value="AA_TRNA_LIGASE_II"/>
    <property type="match status" value="1"/>
</dbReference>
<organism evidence="7 8">
    <name type="scientific">candidate division MSBL1 archaeon SCGC-AAA261C02</name>
    <dbReference type="NCBI Taxonomy" id="1698272"/>
    <lineage>
        <taxon>Archaea</taxon>
        <taxon>Methanobacteriati</taxon>
        <taxon>Methanobacteriota</taxon>
        <taxon>candidate division MSBL1</taxon>
    </lineage>
</organism>
<dbReference type="InterPro" id="IPR005246">
    <property type="entry name" value="O-Pseryl-tRNA(Cys)_ligase"/>
</dbReference>
<evidence type="ECO:0000256" key="1">
    <source>
        <dbReference type="ARBA" id="ARBA00022598"/>
    </source>
</evidence>
<reference evidence="7 8" key="1">
    <citation type="journal article" date="2016" name="Sci. Rep.">
        <title>Metabolic traits of an uncultured archaeal lineage -MSBL1- from brine pools of the Red Sea.</title>
        <authorList>
            <person name="Mwirichia R."/>
            <person name="Alam I."/>
            <person name="Rashid M."/>
            <person name="Vinu M."/>
            <person name="Ba-Alawi W."/>
            <person name="Anthony Kamau A."/>
            <person name="Kamanda Ngugi D."/>
            <person name="Goker M."/>
            <person name="Klenk H.P."/>
            <person name="Bajic V."/>
            <person name="Stingl U."/>
        </authorList>
    </citation>
    <scope>NUCLEOTIDE SEQUENCE [LARGE SCALE GENOMIC DNA]</scope>
    <source>
        <strain evidence="7">SCGC-AAA261C02</strain>
    </source>
</reference>
<evidence type="ECO:0000259" key="6">
    <source>
        <dbReference type="PROSITE" id="PS50862"/>
    </source>
</evidence>
<dbReference type="GO" id="GO:0006412">
    <property type="term" value="P:translation"/>
    <property type="evidence" value="ECO:0007669"/>
    <property type="project" value="UniProtKB-KW"/>
</dbReference>